<keyword evidence="6" id="KW-0732">Signal</keyword>
<name>A0A1I2XGQ4_9SPHI</name>
<dbReference type="PANTHER" id="PTHR30329">
    <property type="entry name" value="STATOR ELEMENT OF FLAGELLAR MOTOR COMPLEX"/>
    <property type="match status" value="1"/>
</dbReference>
<evidence type="ECO:0000313" key="9">
    <source>
        <dbReference type="Proteomes" id="UP000199666"/>
    </source>
</evidence>
<dbReference type="InterPro" id="IPR006664">
    <property type="entry name" value="OMP_bac"/>
</dbReference>
<dbReference type="Proteomes" id="UP000199666">
    <property type="component" value="Unassembled WGS sequence"/>
</dbReference>
<keyword evidence="9" id="KW-1185">Reference proteome</keyword>
<dbReference type="GO" id="GO:0009279">
    <property type="term" value="C:cell outer membrane"/>
    <property type="evidence" value="ECO:0007669"/>
    <property type="project" value="UniProtKB-SubCell"/>
</dbReference>
<feature type="region of interest" description="Disordered" evidence="5">
    <location>
        <begin position="28"/>
        <end position="49"/>
    </location>
</feature>
<dbReference type="InterPro" id="IPR036737">
    <property type="entry name" value="OmpA-like_sf"/>
</dbReference>
<evidence type="ECO:0000256" key="3">
    <source>
        <dbReference type="ARBA" id="ARBA00023237"/>
    </source>
</evidence>
<protein>
    <submittedName>
        <fullName evidence="8">OmpA family protein</fullName>
    </submittedName>
</protein>
<feature type="domain" description="OmpA-like" evidence="7">
    <location>
        <begin position="323"/>
        <end position="438"/>
    </location>
</feature>
<dbReference type="InterPro" id="IPR006665">
    <property type="entry name" value="OmpA-like"/>
</dbReference>
<evidence type="ECO:0000259" key="7">
    <source>
        <dbReference type="PROSITE" id="PS51123"/>
    </source>
</evidence>
<feature type="signal peptide" evidence="6">
    <location>
        <begin position="1"/>
        <end position="20"/>
    </location>
</feature>
<dbReference type="CDD" id="cd07185">
    <property type="entry name" value="OmpA_C-like"/>
    <property type="match status" value="1"/>
</dbReference>
<dbReference type="EMBL" id="FOPP01000005">
    <property type="protein sequence ID" value="SFH12625.1"/>
    <property type="molecule type" value="Genomic_DNA"/>
</dbReference>
<evidence type="ECO:0000256" key="4">
    <source>
        <dbReference type="PROSITE-ProRule" id="PRU00473"/>
    </source>
</evidence>
<evidence type="ECO:0000313" key="8">
    <source>
        <dbReference type="EMBL" id="SFH12625.1"/>
    </source>
</evidence>
<organism evidence="8 9">
    <name type="scientific">Pedobacter insulae</name>
    <dbReference type="NCBI Taxonomy" id="414048"/>
    <lineage>
        <taxon>Bacteria</taxon>
        <taxon>Pseudomonadati</taxon>
        <taxon>Bacteroidota</taxon>
        <taxon>Sphingobacteriia</taxon>
        <taxon>Sphingobacteriales</taxon>
        <taxon>Sphingobacteriaceae</taxon>
        <taxon>Pedobacter</taxon>
    </lineage>
</organism>
<dbReference type="PRINTS" id="PR01021">
    <property type="entry name" value="OMPADOMAIN"/>
</dbReference>
<feature type="compositionally biased region" description="Basic and acidic residues" evidence="5">
    <location>
        <begin position="61"/>
        <end position="72"/>
    </location>
</feature>
<dbReference type="STRING" id="414048.SAMN04489864_105231"/>
<comment type="subcellular location">
    <subcellularLocation>
        <location evidence="1">Cell outer membrane</location>
    </subcellularLocation>
</comment>
<dbReference type="PROSITE" id="PS51123">
    <property type="entry name" value="OMPA_2"/>
    <property type="match status" value="1"/>
</dbReference>
<feature type="chain" id="PRO_5011458649" evidence="6">
    <location>
        <begin position="21"/>
        <end position="438"/>
    </location>
</feature>
<dbReference type="InterPro" id="IPR050330">
    <property type="entry name" value="Bact_OuterMem_StrucFunc"/>
</dbReference>
<dbReference type="SUPFAM" id="SSF103088">
    <property type="entry name" value="OmpA-like"/>
    <property type="match status" value="1"/>
</dbReference>
<dbReference type="Gene3D" id="3.30.1330.60">
    <property type="entry name" value="OmpA-like domain"/>
    <property type="match status" value="1"/>
</dbReference>
<dbReference type="OrthoDB" id="9800869at2"/>
<feature type="compositionally biased region" description="Polar residues" evidence="5">
    <location>
        <begin position="74"/>
        <end position="95"/>
    </location>
</feature>
<evidence type="ECO:0000256" key="5">
    <source>
        <dbReference type="SAM" id="MobiDB-lite"/>
    </source>
</evidence>
<sequence>MKTRMTLIACAFAINFAAVAQVINPKETAKRKVEERTNRTTDRTIDKGLDKLEKGIGSIFKKKDKDKKEENSKASTNSPAAANETVGNSSSATKSNSKFDFVPGNKVIGFDDFSSTDVGDFPLGWNTNSSAEIVTFANKNQKWLSITKDGYFQPNFVTDMPENFTLEMDVFTRYRSNNILQYQLYIAPSADPRADLAEEHLPNYFRFNWLGSNQKAGFYLVEDGKEVNKNEGLNIEDLVSGGKDYSDGMTARVSIWRQKSRLRIYINQNKVLDIPQAFNPSKKYNVFKIGAKYMNYSTADHPDEFMVANIRYAVAGEDTRTKLLTEGKFVTNEILFDVNSDKIKAESTKIITEIGNLLAENPSVKLKIVGHTDSDGDGAANLALSKKRAQSVKTRLAYGFGIDESRLLTDGKGEGEPVTSNNTAEGKAQNRRVEFIKL</sequence>
<dbReference type="Pfam" id="PF00691">
    <property type="entry name" value="OmpA"/>
    <property type="match status" value="1"/>
</dbReference>
<evidence type="ECO:0000256" key="1">
    <source>
        <dbReference type="ARBA" id="ARBA00004442"/>
    </source>
</evidence>
<accession>A0A1I2XGQ4</accession>
<gene>
    <name evidence="8" type="ORF">SAMN04489864_105231</name>
</gene>
<keyword evidence="2 4" id="KW-0472">Membrane</keyword>
<evidence type="ECO:0000256" key="2">
    <source>
        <dbReference type="ARBA" id="ARBA00023136"/>
    </source>
</evidence>
<evidence type="ECO:0000256" key="6">
    <source>
        <dbReference type="SAM" id="SignalP"/>
    </source>
</evidence>
<keyword evidence="3" id="KW-0998">Cell outer membrane</keyword>
<dbReference type="RefSeq" id="WP_090993756.1">
    <property type="nucleotide sequence ID" value="NZ_FOPP01000005.1"/>
</dbReference>
<feature type="region of interest" description="Disordered" evidence="5">
    <location>
        <begin position="61"/>
        <end position="95"/>
    </location>
</feature>
<feature type="region of interest" description="Disordered" evidence="5">
    <location>
        <begin position="410"/>
        <end position="429"/>
    </location>
</feature>
<dbReference type="AlphaFoldDB" id="A0A1I2XGQ4"/>
<proteinExistence type="predicted"/>
<reference evidence="8 9" key="1">
    <citation type="submission" date="2016-10" db="EMBL/GenBank/DDBJ databases">
        <authorList>
            <person name="de Groot N.N."/>
        </authorList>
    </citation>
    <scope>NUCLEOTIDE SEQUENCE [LARGE SCALE GENOMIC DNA]</scope>
    <source>
        <strain evidence="8 9">DSM 18684</strain>
    </source>
</reference>
<dbReference type="PANTHER" id="PTHR30329:SF21">
    <property type="entry name" value="LIPOPROTEIN YIAD-RELATED"/>
    <property type="match status" value="1"/>
</dbReference>